<reference evidence="4" key="1">
    <citation type="journal article" date="2019" name="Int. J. Syst. Evol. Microbiol.">
        <title>The Global Catalogue of Microorganisms (GCM) 10K type strain sequencing project: providing services to taxonomists for standard genome sequencing and annotation.</title>
        <authorList>
            <consortium name="The Broad Institute Genomics Platform"/>
            <consortium name="The Broad Institute Genome Sequencing Center for Infectious Disease"/>
            <person name="Wu L."/>
            <person name="Ma J."/>
        </authorList>
    </citation>
    <scope>NUCLEOTIDE SEQUENCE [LARGE SCALE GENOMIC DNA]</scope>
    <source>
        <strain evidence="4">CGMCC 1.15474</strain>
    </source>
</reference>
<dbReference type="RefSeq" id="WP_379052876.1">
    <property type="nucleotide sequence ID" value="NZ_JBHUIK010000005.1"/>
</dbReference>
<evidence type="ECO:0000313" key="4">
    <source>
        <dbReference type="Proteomes" id="UP001597318"/>
    </source>
</evidence>
<keyword evidence="3" id="KW-0378">Hydrolase</keyword>
<comment type="caution">
    <text evidence="3">The sequence shown here is derived from an EMBL/GenBank/DDBJ whole genome shotgun (WGS) entry which is preliminary data.</text>
</comment>
<organism evidence="3 4">
    <name type="scientific">Metabacillus endolithicus</name>
    <dbReference type="NCBI Taxonomy" id="1535204"/>
    <lineage>
        <taxon>Bacteria</taxon>
        <taxon>Bacillati</taxon>
        <taxon>Bacillota</taxon>
        <taxon>Bacilli</taxon>
        <taxon>Bacillales</taxon>
        <taxon>Bacillaceae</taxon>
        <taxon>Metabacillus</taxon>
    </lineage>
</organism>
<dbReference type="GO" id="GO:0016787">
    <property type="term" value="F:hydrolase activity"/>
    <property type="evidence" value="ECO:0007669"/>
    <property type="project" value="UniProtKB-KW"/>
</dbReference>
<name>A0ABW5C0I7_9BACI</name>
<dbReference type="SUPFAM" id="SSF63829">
    <property type="entry name" value="Calcium-dependent phosphotriesterase"/>
    <property type="match status" value="1"/>
</dbReference>
<dbReference type="InterPro" id="IPR005511">
    <property type="entry name" value="SMP-30"/>
</dbReference>
<gene>
    <name evidence="3" type="ORF">ACFSKK_18935</name>
</gene>
<dbReference type="EMBL" id="JBHUIK010000005">
    <property type="protein sequence ID" value="MFD2215763.1"/>
    <property type="molecule type" value="Genomic_DNA"/>
</dbReference>
<dbReference type="Pfam" id="PF08450">
    <property type="entry name" value="SGL"/>
    <property type="match status" value="1"/>
</dbReference>
<comment type="similarity">
    <text evidence="1">Belongs to the SMP-30/CGR1 family.</text>
</comment>
<dbReference type="PRINTS" id="PR01790">
    <property type="entry name" value="SMP30FAMILY"/>
</dbReference>
<dbReference type="Proteomes" id="UP001597318">
    <property type="component" value="Unassembled WGS sequence"/>
</dbReference>
<accession>A0ABW5C0I7</accession>
<dbReference type="InterPro" id="IPR011042">
    <property type="entry name" value="6-blade_b-propeller_TolB-like"/>
</dbReference>
<dbReference type="PANTHER" id="PTHR10907">
    <property type="entry name" value="REGUCALCIN"/>
    <property type="match status" value="1"/>
</dbReference>
<evidence type="ECO:0000256" key="1">
    <source>
        <dbReference type="ARBA" id="ARBA00008853"/>
    </source>
</evidence>
<evidence type="ECO:0000259" key="2">
    <source>
        <dbReference type="Pfam" id="PF08450"/>
    </source>
</evidence>
<feature type="domain" description="SMP-30/Gluconolactonase/LRE-like region" evidence="2">
    <location>
        <begin position="15"/>
        <end position="258"/>
    </location>
</feature>
<dbReference type="PANTHER" id="PTHR10907:SF47">
    <property type="entry name" value="REGUCALCIN"/>
    <property type="match status" value="1"/>
</dbReference>
<protein>
    <submittedName>
        <fullName evidence="3">SMP-30/gluconolactonase/LRE family protein</fullName>
        <ecNumber evidence="3">3.1.1.99</ecNumber>
    </submittedName>
</protein>
<keyword evidence="4" id="KW-1185">Reference proteome</keyword>
<dbReference type="Gene3D" id="2.120.10.30">
    <property type="entry name" value="TolB, C-terminal domain"/>
    <property type="match status" value="1"/>
</dbReference>
<sequence>MSYIVDLVVDQKAALGEGPHWNGEEHVLYWVDIMEKRLHRYDPITKENKTFTFHQYVGAAVPAQPGKILLAMHDGIYRFDIKTEELLLVANPEENQPNIRFNDGKCDSSGRFFIGTMALNIETGKGSLYRLDPSGQIHKILSSVTISNGLAWSPDEKFMYYIDTPTGEVAVFSYDKLTGNISSKKTSVVIPNEMGSPDGMTIDSDGMIWLAHWDGSRVTQWNPFTGKQLDEIVVPVKHVTSCTFGGEHLDELYITTARQGLSEEELEKYPLSGGLFKVKTKAKGMKGYGYKG</sequence>
<dbReference type="EC" id="3.1.1.99" evidence="3"/>
<dbReference type="InterPro" id="IPR013658">
    <property type="entry name" value="SGL"/>
</dbReference>
<evidence type="ECO:0000313" key="3">
    <source>
        <dbReference type="EMBL" id="MFD2215763.1"/>
    </source>
</evidence>
<proteinExistence type="inferred from homology"/>